<evidence type="ECO:0000256" key="8">
    <source>
        <dbReference type="PROSITE-ProRule" id="PRU01360"/>
    </source>
</evidence>
<keyword evidence="5 9" id="KW-0798">TonB box</keyword>
<evidence type="ECO:0000256" key="7">
    <source>
        <dbReference type="ARBA" id="ARBA00023237"/>
    </source>
</evidence>
<dbReference type="Gene3D" id="2.170.130.10">
    <property type="entry name" value="TonB-dependent receptor, plug domain"/>
    <property type="match status" value="1"/>
</dbReference>
<keyword evidence="4 8" id="KW-0812">Transmembrane</keyword>
<dbReference type="Gene3D" id="2.40.170.20">
    <property type="entry name" value="TonB-dependent receptor, beta-barrel domain"/>
    <property type="match status" value="1"/>
</dbReference>
<evidence type="ECO:0000256" key="1">
    <source>
        <dbReference type="ARBA" id="ARBA00004571"/>
    </source>
</evidence>
<keyword evidence="14" id="KW-1185">Reference proteome</keyword>
<evidence type="ECO:0000256" key="5">
    <source>
        <dbReference type="ARBA" id="ARBA00023077"/>
    </source>
</evidence>
<name>A0A919DCB7_9GAMM</name>
<dbReference type="InterPro" id="IPR010104">
    <property type="entry name" value="TonB_rcpt_bac"/>
</dbReference>
<dbReference type="CDD" id="cd01347">
    <property type="entry name" value="ligand_gated_channel"/>
    <property type="match status" value="1"/>
</dbReference>
<accession>A0A919DCB7</accession>
<evidence type="ECO:0000256" key="4">
    <source>
        <dbReference type="ARBA" id="ARBA00022692"/>
    </source>
</evidence>
<sequence length="895" mass="98638">MLNLKRNLLSVALASATMTLAMGAHAQTAPAPQQQDQENADEARQLDTVVVTGIRAGIENAIETKQSSTSIVEAISAEDIGKLPDLSIAESIARLPGLTAQRVAGRASTIQIRGLADDFGTTLLNGREQVSVGHNRGVEFDQYPSEVMSAVVVYKTPDASLIGQGLSGTVDLQTVRPLSFPDRVIAFNVRGERNSLGELNPESDDTGYRVSGTYIDQFLDDTLGVAIGYARLDSPGQANRWEAWGYPQTPSGAWLLGGSKSQVSSVDNVRDGLMAAIEWKPNEQHHSIVDLYYSRFEKTETLRFLEVGLGWSGATLSNAVVEDGGVVGGRFTGVRPVLRNDRNTQDDKLFAIGWNHRFTPNADWTLIGDLSFSKAEREEMLLETYAGLGHVSDPGATDTVDFVIDRSTGKPHLTFGRSYTDPATIVLTDPGGWGQDGFVKFPSVEDRLYSARVSAERNFETGMFSSVEFGLNHANREKTRASGLEAFLRLRDGQEVPIPAGFLRDPVDLGYTGIPGSITYDVMGVFRSMYDLDELVHPDVRNKNWTVEEKVTTAYMQWNINTDMGTVPLRGNIGVQVVRTDQSSQGYLVPFSDADTPVRISGGRTDTEILPSLNLAWSLPADQMLRFGLGLQIAKPRMDQMRANQNVSINAANLWEGNGGNPELEPWKATAVDLSYEKYFGGRGYVSLAAFHKDLHTWIKEDTVFRDYTGYDPRGRTPASPIGTFTTPVNKEGGKLYGFEVAVSVPFDLMWEPLEGFGLIASYTNTHSAVRPDGPDGAVEPLPGLSREVSNLTFYYENHGFSARVSQRKRSSFMGEVTGFGADRSRRWIRGEEIVDFQMGYAFGDDTALRGMSVLLQINNLTNEPYREYFPEFSNLPRFYSEYGRQVLLGVSYKF</sequence>
<dbReference type="AlphaFoldDB" id="A0A919DCB7"/>
<feature type="signal peptide" evidence="10">
    <location>
        <begin position="1"/>
        <end position="26"/>
    </location>
</feature>
<keyword evidence="6 8" id="KW-0472">Membrane</keyword>
<dbReference type="EMBL" id="BNCF01000009">
    <property type="protein sequence ID" value="GHE36627.1"/>
    <property type="molecule type" value="Genomic_DNA"/>
</dbReference>
<evidence type="ECO:0000259" key="12">
    <source>
        <dbReference type="Pfam" id="PF07715"/>
    </source>
</evidence>
<dbReference type="Pfam" id="PF07715">
    <property type="entry name" value="Plug"/>
    <property type="match status" value="1"/>
</dbReference>
<protein>
    <submittedName>
        <fullName evidence="13">TonB-dependent receptor</fullName>
    </submittedName>
</protein>
<dbReference type="GO" id="GO:0009279">
    <property type="term" value="C:cell outer membrane"/>
    <property type="evidence" value="ECO:0007669"/>
    <property type="project" value="UniProtKB-SubCell"/>
</dbReference>
<reference evidence="13" key="2">
    <citation type="submission" date="2020-09" db="EMBL/GenBank/DDBJ databases">
        <authorList>
            <person name="Sun Q."/>
            <person name="Kim S."/>
        </authorList>
    </citation>
    <scope>NUCLEOTIDE SEQUENCE</scope>
    <source>
        <strain evidence="13">KCTC 32020</strain>
    </source>
</reference>
<dbReference type="PROSITE" id="PS52016">
    <property type="entry name" value="TONB_DEPENDENT_REC_3"/>
    <property type="match status" value="1"/>
</dbReference>
<keyword evidence="2 8" id="KW-0813">Transport</keyword>
<evidence type="ECO:0000256" key="6">
    <source>
        <dbReference type="ARBA" id="ARBA00023136"/>
    </source>
</evidence>
<dbReference type="InterPro" id="IPR000531">
    <property type="entry name" value="Beta-barrel_TonB"/>
</dbReference>
<evidence type="ECO:0000256" key="3">
    <source>
        <dbReference type="ARBA" id="ARBA00022452"/>
    </source>
</evidence>
<comment type="similarity">
    <text evidence="8 9">Belongs to the TonB-dependent receptor family.</text>
</comment>
<comment type="caution">
    <text evidence="13">The sequence shown here is derived from an EMBL/GenBank/DDBJ whole genome shotgun (WGS) entry which is preliminary data.</text>
</comment>
<dbReference type="PANTHER" id="PTHR40980:SF3">
    <property type="entry name" value="TONB-DEPENDENT RECEPTOR-LIKE BETA-BARREL DOMAIN-CONTAINING PROTEIN"/>
    <property type="match status" value="1"/>
</dbReference>
<evidence type="ECO:0000259" key="11">
    <source>
        <dbReference type="Pfam" id="PF00593"/>
    </source>
</evidence>
<dbReference type="SUPFAM" id="SSF56935">
    <property type="entry name" value="Porins"/>
    <property type="match status" value="1"/>
</dbReference>
<keyword evidence="7 8" id="KW-0998">Cell outer membrane</keyword>
<evidence type="ECO:0000256" key="9">
    <source>
        <dbReference type="RuleBase" id="RU003357"/>
    </source>
</evidence>
<feature type="chain" id="PRO_5037456383" evidence="10">
    <location>
        <begin position="27"/>
        <end position="895"/>
    </location>
</feature>
<dbReference type="PANTHER" id="PTHR40980">
    <property type="entry name" value="PLUG DOMAIN-CONTAINING PROTEIN"/>
    <property type="match status" value="1"/>
</dbReference>
<keyword evidence="3 8" id="KW-1134">Transmembrane beta strand</keyword>
<dbReference type="Pfam" id="PF00593">
    <property type="entry name" value="TonB_dep_Rec_b-barrel"/>
    <property type="match status" value="1"/>
</dbReference>
<organism evidence="13 14">
    <name type="scientific">Vulcaniibacterium thermophilum</name>
    <dbReference type="NCBI Taxonomy" id="1169913"/>
    <lineage>
        <taxon>Bacteria</taxon>
        <taxon>Pseudomonadati</taxon>
        <taxon>Pseudomonadota</taxon>
        <taxon>Gammaproteobacteria</taxon>
        <taxon>Lysobacterales</taxon>
        <taxon>Lysobacteraceae</taxon>
        <taxon>Vulcaniibacterium</taxon>
    </lineage>
</organism>
<dbReference type="InterPro" id="IPR037066">
    <property type="entry name" value="Plug_dom_sf"/>
</dbReference>
<keyword evidence="13" id="KW-0675">Receptor</keyword>
<evidence type="ECO:0000313" key="13">
    <source>
        <dbReference type="EMBL" id="GHE36627.1"/>
    </source>
</evidence>
<comment type="subcellular location">
    <subcellularLocation>
        <location evidence="1 8">Cell outer membrane</location>
        <topology evidence="1 8">Multi-pass membrane protein</topology>
    </subcellularLocation>
</comment>
<gene>
    <name evidence="13" type="primary">malA</name>
    <name evidence="13" type="ORF">GCM10007167_18630</name>
</gene>
<dbReference type="NCBIfam" id="TIGR01782">
    <property type="entry name" value="TonB-Xanth-Caul"/>
    <property type="match status" value="1"/>
</dbReference>
<dbReference type="InterPro" id="IPR012910">
    <property type="entry name" value="Plug_dom"/>
</dbReference>
<evidence type="ECO:0000256" key="10">
    <source>
        <dbReference type="SAM" id="SignalP"/>
    </source>
</evidence>
<dbReference type="Proteomes" id="UP000636453">
    <property type="component" value="Unassembled WGS sequence"/>
</dbReference>
<proteinExistence type="inferred from homology"/>
<reference evidence="13" key="1">
    <citation type="journal article" date="2014" name="Int. J. Syst. Evol. Microbiol.">
        <title>Complete genome sequence of Corynebacterium casei LMG S-19264T (=DSM 44701T), isolated from a smear-ripened cheese.</title>
        <authorList>
            <consortium name="US DOE Joint Genome Institute (JGI-PGF)"/>
            <person name="Walter F."/>
            <person name="Albersmeier A."/>
            <person name="Kalinowski J."/>
            <person name="Ruckert C."/>
        </authorList>
    </citation>
    <scope>NUCLEOTIDE SEQUENCE</scope>
    <source>
        <strain evidence="13">KCTC 32020</strain>
    </source>
</reference>
<evidence type="ECO:0000256" key="2">
    <source>
        <dbReference type="ARBA" id="ARBA00022448"/>
    </source>
</evidence>
<feature type="domain" description="TonB-dependent receptor-like beta-barrel" evidence="11">
    <location>
        <begin position="320"/>
        <end position="861"/>
    </location>
</feature>
<evidence type="ECO:0000313" key="14">
    <source>
        <dbReference type="Proteomes" id="UP000636453"/>
    </source>
</evidence>
<dbReference type="RefSeq" id="WP_386112871.1">
    <property type="nucleotide sequence ID" value="NZ_JBHRUD010000001.1"/>
</dbReference>
<dbReference type="InterPro" id="IPR039426">
    <property type="entry name" value="TonB-dep_rcpt-like"/>
</dbReference>
<feature type="domain" description="TonB-dependent receptor plug" evidence="12">
    <location>
        <begin position="65"/>
        <end position="168"/>
    </location>
</feature>
<keyword evidence="10" id="KW-0732">Signal</keyword>
<dbReference type="InterPro" id="IPR036942">
    <property type="entry name" value="Beta-barrel_TonB_sf"/>
</dbReference>